<dbReference type="RefSeq" id="WP_068824388.1">
    <property type="nucleotide sequence ID" value="NZ_CP014224.1"/>
</dbReference>
<feature type="binding site" evidence="3">
    <location>
        <position position="90"/>
    </location>
    <ligand>
        <name>Cu cation</name>
        <dbReference type="ChEBI" id="CHEBI:23378"/>
    </ligand>
</feature>
<dbReference type="PANTHER" id="PTHR12151:SF25">
    <property type="entry name" value="LINALOOL DEHYDRATASE_ISOMERASE DOMAIN-CONTAINING PROTEIN"/>
    <property type="match status" value="1"/>
</dbReference>
<proteinExistence type="inferred from homology"/>
<name>A0A1B1Y3C9_9FLAO</name>
<gene>
    <name evidence="6" type="ORF">AXE80_02835</name>
</gene>
<comment type="similarity">
    <text evidence="1">Belongs to the SCO1/2 family.</text>
</comment>
<dbReference type="CDD" id="cd02968">
    <property type="entry name" value="SCO"/>
    <property type="match status" value="1"/>
</dbReference>
<evidence type="ECO:0000313" key="7">
    <source>
        <dbReference type="Proteomes" id="UP000092967"/>
    </source>
</evidence>
<feature type="binding site" evidence="3">
    <location>
        <position position="180"/>
    </location>
    <ligand>
        <name>Cu cation</name>
        <dbReference type="ChEBI" id="CHEBI:23378"/>
    </ligand>
</feature>
<dbReference type="OrthoDB" id="9811998at2"/>
<dbReference type="KEGG" id="wfu:AXE80_02835"/>
<dbReference type="EMBL" id="CP014224">
    <property type="protein sequence ID" value="ANW95286.1"/>
    <property type="molecule type" value="Genomic_DNA"/>
</dbReference>
<dbReference type="PROSITE" id="PS51257">
    <property type="entry name" value="PROKAR_LIPOPROTEIN"/>
    <property type="match status" value="1"/>
</dbReference>
<dbReference type="InterPro" id="IPR003782">
    <property type="entry name" value="SCO1/SenC"/>
</dbReference>
<evidence type="ECO:0000256" key="3">
    <source>
        <dbReference type="PIRSR" id="PIRSR603782-1"/>
    </source>
</evidence>
<accession>A0A1B1Y3C9</accession>
<dbReference type="SUPFAM" id="SSF52833">
    <property type="entry name" value="Thioredoxin-like"/>
    <property type="match status" value="1"/>
</dbReference>
<protein>
    <submittedName>
        <fullName evidence="6">Electron transporter</fullName>
    </submittedName>
</protein>
<evidence type="ECO:0000256" key="4">
    <source>
        <dbReference type="PIRSR" id="PIRSR603782-2"/>
    </source>
</evidence>
<evidence type="ECO:0000256" key="2">
    <source>
        <dbReference type="ARBA" id="ARBA00023008"/>
    </source>
</evidence>
<feature type="disulfide bond" description="Redox-active" evidence="4">
    <location>
        <begin position="90"/>
        <end position="94"/>
    </location>
</feature>
<dbReference type="PANTHER" id="PTHR12151">
    <property type="entry name" value="ELECTRON TRANSPORT PROTIN SCO1/SENC FAMILY MEMBER"/>
    <property type="match status" value="1"/>
</dbReference>
<dbReference type="Proteomes" id="UP000092967">
    <property type="component" value="Chromosome"/>
</dbReference>
<organism evidence="6 7">
    <name type="scientific">Wenyingzhuangia fucanilytica</name>
    <dbReference type="NCBI Taxonomy" id="1790137"/>
    <lineage>
        <taxon>Bacteria</taxon>
        <taxon>Pseudomonadati</taxon>
        <taxon>Bacteroidota</taxon>
        <taxon>Flavobacteriia</taxon>
        <taxon>Flavobacteriales</taxon>
        <taxon>Flavobacteriaceae</taxon>
        <taxon>Wenyingzhuangia</taxon>
    </lineage>
</organism>
<dbReference type="InterPro" id="IPR036249">
    <property type="entry name" value="Thioredoxin-like_sf"/>
</dbReference>
<dbReference type="AlphaFoldDB" id="A0A1B1Y3C9"/>
<evidence type="ECO:0000259" key="5">
    <source>
        <dbReference type="PROSITE" id="PS51352"/>
    </source>
</evidence>
<dbReference type="Pfam" id="PF02630">
    <property type="entry name" value="SCO1-SenC"/>
    <property type="match status" value="1"/>
</dbReference>
<keyword evidence="4" id="KW-1015">Disulfide bond</keyword>
<keyword evidence="7" id="KW-1185">Reference proteome</keyword>
<feature type="domain" description="Thioredoxin" evidence="5">
    <location>
        <begin position="52"/>
        <end position="219"/>
    </location>
</feature>
<feature type="binding site" evidence="3">
    <location>
        <position position="94"/>
    </location>
    <ligand>
        <name>Cu cation</name>
        <dbReference type="ChEBI" id="CHEBI:23378"/>
    </ligand>
</feature>
<dbReference type="InterPro" id="IPR013766">
    <property type="entry name" value="Thioredoxin_domain"/>
</dbReference>
<keyword evidence="3" id="KW-0479">Metal-binding</keyword>
<dbReference type="GO" id="GO:0046872">
    <property type="term" value="F:metal ion binding"/>
    <property type="evidence" value="ECO:0007669"/>
    <property type="project" value="UniProtKB-KW"/>
</dbReference>
<reference evidence="6 7" key="1">
    <citation type="submission" date="2016-02" db="EMBL/GenBank/DDBJ databases">
        <authorList>
            <person name="Wen L."/>
            <person name="He K."/>
            <person name="Yang H."/>
        </authorList>
    </citation>
    <scope>NUCLEOTIDE SEQUENCE [LARGE SCALE GENOMIC DNA]</scope>
    <source>
        <strain evidence="6 7">CZ1127</strain>
    </source>
</reference>
<dbReference type="STRING" id="1790137.AXE80_02835"/>
<dbReference type="PROSITE" id="PS51352">
    <property type="entry name" value="THIOREDOXIN_2"/>
    <property type="match status" value="1"/>
</dbReference>
<keyword evidence="2 3" id="KW-0186">Copper</keyword>
<evidence type="ECO:0000256" key="1">
    <source>
        <dbReference type="ARBA" id="ARBA00010996"/>
    </source>
</evidence>
<dbReference type="Gene3D" id="3.40.30.10">
    <property type="entry name" value="Glutaredoxin"/>
    <property type="match status" value="1"/>
</dbReference>
<evidence type="ECO:0000313" key="6">
    <source>
        <dbReference type="EMBL" id="ANW95286.1"/>
    </source>
</evidence>
<sequence length="219" mass="25183">MKKLKNSIIILVGLLLLGACQSKKQTGSRVNKLPYYKEASFTPYWNLSESELKTFHTISDFNLIDQSGQKISNKTFDDKIYVVNFFFTTCPGICPKMTSNLSMVQKAYLKDKEVLILSHSVTPSIDSVEVLKHYAEVNDIQQNKWFLATGSRKEIYDLGRNSYFIEEDMGEELKEDDFLHTENFVLIDKNKHIRGIYNGLNKTATQQLIIDIKTLKEAH</sequence>